<gene>
    <name evidence="1" type="ORF">OXU80_19310</name>
</gene>
<proteinExistence type="predicted"/>
<dbReference type="EMBL" id="CP113520">
    <property type="protein sequence ID" value="WAJ26996.1"/>
    <property type="molecule type" value="Genomic_DNA"/>
</dbReference>
<accession>A0ACD4NJQ3</accession>
<organism evidence="1 2">
    <name type="scientific">Antarcticirhabdus aurantiaca</name>
    <dbReference type="NCBI Taxonomy" id="2606717"/>
    <lineage>
        <taxon>Bacteria</taxon>
        <taxon>Pseudomonadati</taxon>
        <taxon>Pseudomonadota</taxon>
        <taxon>Alphaproteobacteria</taxon>
        <taxon>Hyphomicrobiales</taxon>
        <taxon>Aurantimonadaceae</taxon>
        <taxon>Antarcticirhabdus</taxon>
    </lineage>
</organism>
<protein>
    <submittedName>
        <fullName evidence="1">Uncharacterized protein</fullName>
    </submittedName>
</protein>
<sequence>MTESQDGDIIRAQQMKAVREHIPLDDAHPPRERPDLDPSSFEARRAAERGEVRYEVEQQDAILAANRKFAGDGQKGEASEAAFVADAAAHGQGGGLARKGRSILGD</sequence>
<name>A0ACD4NJQ3_9HYPH</name>
<keyword evidence="2" id="KW-1185">Reference proteome</keyword>
<dbReference type="Proteomes" id="UP001163223">
    <property type="component" value="Chromosome"/>
</dbReference>
<evidence type="ECO:0000313" key="1">
    <source>
        <dbReference type="EMBL" id="WAJ26996.1"/>
    </source>
</evidence>
<reference evidence="1" key="1">
    <citation type="submission" date="2022-11" db="EMBL/GenBank/DDBJ databases">
        <title>beta-Carotene-producing bacterium, Jeongeuplla avenae sp. nov., alleviates the salt stress of Arabidopsis seedlings.</title>
        <authorList>
            <person name="Jiang L."/>
            <person name="Lee J."/>
        </authorList>
    </citation>
    <scope>NUCLEOTIDE SEQUENCE</scope>
    <source>
        <strain evidence="1">DY_R2A_6</strain>
    </source>
</reference>
<evidence type="ECO:0000313" key="2">
    <source>
        <dbReference type="Proteomes" id="UP001163223"/>
    </source>
</evidence>